<feature type="domain" description="AMMECR1" evidence="1">
    <location>
        <begin position="299"/>
        <end position="469"/>
    </location>
</feature>
<evidence type="ECO:0000313" key="3">
    <source>
        <dbReference type="Proteomes" id="UP000287969"/>
    </source>
</evidence>
<name>A0A410Q983_9FIRM</name>
<dbReference type="InterPro" id="IPR002733">
    <property type="entry name" value="AMMECR1_domain"/>
</dbReference>
<gene>
    <name evidence="2" type="primary">amrA</name>
    <name evidence="2" type="ORF">EQM13_02530</name>
</gene>
<dbReference type="SUPFAM" id="SSF143447">
    <property type="entry name" value="AMMECR1-like"/>
    <property type="match status" value="1"/>
</dbReference>
<evidence type="ECO:0000313" key="2">
    <source>
        <dbReference type="EMBL" id="QAT60529.1"/>
    </source>
</evidence>
<dbReference type="InterPro" id="IPR023473">
    <property type="entry name" value="AMMECR1"/>
</dbReference>
<dbReference type="EMBL" id="CP035282">
    <property type="protein sequence ID" value="QAT60529.1"/>
    <property type="molecule type" value="Genomic_DNA"/>
</dbReference>
<dbReference type="InterPro" id="IPR036071">
    <property type="entry name" value="AMMECR1_dom_sf"/>
</dbReference>
<dbReference type="KEGG" id="spoa:EQM13_02530"/>
<dbReference type="Pfam" id="PF02900">
    <property type="entry name" value="LigB"/>
    <property type="match status" value="1"/>
</dbReference>
<reference evidence="3" key="1">
    <citation type="submission" date="2019-01" db="EMBL/GenBank/DDBJ databases">
        <title>Draft genomes of a novel of Sporanaerobacter strains.</title>
        <authorList>
            <person name="Ma S."/>
        </authorList>
    </citation>
    <scope>NUCLEOTIDE SEQUENCE [LARGE SCALE GENOMIC DNA]</scope>
    <source>
        <strain evidence="3">NJN-17</strain>
    </source>
</reference>
<dbReference type="GO" id="GO:0008198">
    <property type="term" value="F:ferrous iron binding"/>
    <property type="evidence" value="ECO:0007669"/>
    <property type="project" value="InterPro"/>
</dbReference>
<proteinExistence type="predicted"/>
<dbReference type="InterPro" id="IPR027623">
    <property type="entry name" value="AmmeMemoSam_A"/>
</dbReference>
<dbReference type="SUPFAM" id="SSF53213">
    <property type="entry name" value="LigB-like"/>
    <property type="match status" value="1"/>
</dbReference>
<dbReference type="Proteomes" id="UP000287969">
    <property type="component" value="Chromosome"/>
</dbReference>
<dbReference type="Gene3D" id="3.40.830.10">
    <property type="entry name" value="LigB-like"/>
    <property type="match status" value="1"/>
</dbReference>
<dbReference type="PROSITE" id="PS51112">
    <property type="entry name" value="AMMECR1"/>
    <property type="match status" value="1"/>
</dbReference>
<dbReference type="RefSeq" id="WP_128751870.1">
    <property type="nucleotide sequence ID" value="NZ_CP035282.1"/>
</dbReference>
<protein>
    <submittedName>
        <fullName evidence="2">AmmeMemoRadiSam system protein A</fullName>
    </submittedName>
</protein>
<organism evidence="2 3">
    <name type="scientific">Acidilutibacter cellobiosedens</name>
    <dbReference type="NCBI Taxonomy" id="2507161"/>
    <lineage>
        <taxon>Bacteria</taxon>
        <taxon>Bacillati</taxon>
        <taxon>Bacillota</taxon>
        <taxon>Tissierellia</taxon>
        <taxon>Tissierellales</taxon>
        <taxon>Acidilutibacteraceae</taxon>
        <taxon>Acidilutibacter</taxon>
    </lineage>
</organism>
<dbReference type="CDD" id="cd07951">
    <property type="entry name" value="ED_3B_N_AMMECR1"/>
    <property type="match status" value="1"/>
</dbReference>
<dbReference type="Gene3D" id="3.30.700.20">
    <property type="entry name" value="Hypothetical protein ph0010, domain 1"/>
    <property type="match status" value="1"/>
</dbReference>
<accession>A0A410Q983</accession>
<dbReference type="InterPro" id="IPR027485">
    <property type="entry name" value="AMMECR1_N"/>
</dbReference>
<dbReference type="PANTHER" id="PTHR13016:SF0">
    <property type="entry name" value="AMME SYNDROME CANDIDATE GENE 1 PROTEIN"/>
    <property type="match status" value="1"/>
</dbReference>
<dbReference type="Pfam" id="PF01871">
    <property type="entry name" value="AMMECR1"/>
    <property type="match status" value="1"/>
</dbReference>
<evidence type="ECO:0000259" key="1">
    <source>
        <dbReference type="PROSITE" id="PS51112"/>
    </source>
</evidence>
<dbReference type="AlphaFoldDB" id="A0A410Q983"/>
<dbReference type="PANTHER" id="PTHR13016">
    <property type="entry name" value="AMMECR1 HOMOLOG"/>
    <property type="match status" value="1"/>
</dbReference>
<keyword evidence="3" id="KW-1185">Reference proteome</keyword>
<dbReference type="NCBIfam" id="TIGR00296">
    <property type="entry name" value="TIGR00296 family protein"/>
    <property type="match status" value="1"/>
</dbReference>
<dbReference type="GO" id="GO:0016702">
    <property type="term" value="F:oxidoreductase activity, acting on single donors with incorporation of molecular oxygen, incorporation of two atoms of oxygen"/>
    <property type="evidence" value="ECO:0007669"/>
    <property type="project" value="UniProtKB-ARBA"/>
</dbReference>
<dbReference type="InterPro" id="IPR004183">
    <property type="entry name" value="Xdiol_dOase_suB"/>
</dbReference>
<dbReference type="NCBIfam" id="TIGR04335">
    <property type="entry name" value="AmmeMemoSam_A"/>
    <property type="match status" value="1"/>
</dbReference>
<dbReference type="OrthoDB" id="159752at2"/>
<sequence length="469" mass="52426">MGRILGFYLFPHPPVVIEEIGGEERLKAQQTITGVEKLSEDIEKKKPQTIIIITPHGPMFSNAVSISTEKNLKGDLKKFGNNNLEFNFENNLDLVDKIVGKAQKEGIPTAKIDERFGSLYNVDPNIDHGTLIPLYFVNKKYSDYKLVHITYGLISPLKLYKFGILIKEAVLESNEDIVFIASGDLSHRLSDEGPYNYAPEGKIFDREIVEFLKEGNFEDIASYDLNFGEKAGECALRSLIVLSGFLDGLKLKTEVVSYEGPFGVGYCTMKGSVEGEKGEGSTYEKILKKQQDRIEDIRAKEDSYVKLARQSLEYYVSTGETMKIPKDLSKELLNERAGVFVTIKKDNLLRGCIGTIDPEESSIAGEIIRNAVSAGTKDPRFNPVRKDELKDIVYSVDVLGKAEIIKSIDELDIKEYGVIVSKGFKMGLLLPDIEGVDTPEDQVNIAMQKAGIKDIKGCTLERFQVVRHF</sequence>